<dbReference type="Pfam" id="PF11775">
    <property type="entry name" value="CobT_C"/>
    <property type="match status" value="1"/>
</dbReference>
<protein>
    <recommendedName>
        <fullName evidence="2">VWFA domain-containing protein</fullName>
    </recommendedName>
</protein>
<dbReference type="Gene3D" id="3.40.50.410">
    <property type="entry name" value="von Willebrand factor, type A domain"/>
    <property type="match status" value="1"/>
</dbReference>
<evidence type="ECO:0000313" key="3">
    <source>
        <dbReference type="EMBL" id="SUZ54448.1"/>
    </source>
</evidence>
<dbReference type="AlphaFoldDB" id="A0A381NKR8"/>
<reference evidence="3" key="1">
    <citation type="submission" date="2018-05" db="EMBL/GenBank/DDBJ databases">
        <authorList>
            <person name="Lanie J.A."/>
            <person name="Ng W.-L."/>
            <person name="Kazmierczak K.M."/>
            <person name="Andrzejewski T.M."/>
            <person name="Davidsen T.M."/>
            <person name="Wayne K.J."/>
            <person name="Tettelin H."/>
            <person name="Glass J.I."/>
            <person name="Rusch D."/>
            <person name="Podicherti R."/>
            <person name="Tsui H.-C.T."/>
            <person name="Winkler M.E."/>
        </authorList>
    </citation>
    <scope>NUCLEOTIDE SEQUENCE</scope>
</reference>
<dbReference type="PANTHER" id="PTHR41248:SF1">
    <property type="entry name" value="NORD PROTEIN"/>
    <property type="match status" value="1"/>
</dbReference>
<dbReference type="InterPro" id="IPR006538">
    <property type="entry name" value="CobT"/>
</dbReference>
<feature type="compositionally biased region" description="Acidic residues" evidence="1">
    <location>
        <begin position="194"/>
        <end position="260"/>
    </location>
</feature>
<evidence type="ECO:0000259" key="2">
    <source>
        <dbReference type="PROSITE" id="PS50234"/>
    </source>
</evidence>
<feature type="region of interest" description="Disordered" evidence="1">
    <location>
        <begin position="192"/>
        <end position="268"/>
    </location>
</feature>
<sequence>MAMRSISKEDELTVSFGAESGSLNGLKARLPLPNKNMANEQIDSLRGEADSIALYLAHHQEEIDKRYLPEGQNAKGIFNSLEKIRCETIGSQSMAGVAGNLNLMQKDRLKKKNIGQLKENEEHSLLEALTYMVREELTGHKIQGSEDTISSWKKWIEERSSKTIENLSKSILDQREYAKIIRKLIGELELGNELGEDPDNEEGDGLDSDTEFNGSDEDQDIDQSDVQETDFSDAEMDEDEDSVQSDMTEIGDESDIEDDNLTQAARNRSEDNIKRRELPYKIFTSKFDEEIKALDLCELDELDRLREYLDQQLQHLQGAITRLANKLQRKLLAKQNRSWEFDLEEGLLDVSKLTRVIIDPTSPLSYKMEKDIEFRDTIVSLLIDNSGSMRGRPITIAAMCGDILARTLERCGVKTEVLGFTTKAWKGGRSREVWLEEGKIPAPGRLNDLRHIIYKTADEPWRRSKRNLGLMLREGLLKENIDGEALDWAYERLQRRSEQRKILMVISDGAPVDDSTLSVNAGNYLERHLKKVIADIEKDSSIELVAIGIGHDVNRYYKRAVTIVDAEQLGGAITEQLADLFDEENNISSKKKFQFAS</sequence>
<dbReference type="SUPFAM" id="SSF53300">
    <property type="entry name" value="vWA-like"/>
    <property type="match status" value="1"/>
</dbReference>
<dbReference type="InterPro" id="IPR002035">
    <property type="entry name" value="VWF_A"/>
</dbReference>
<name>A0A381NKR8_9ZZZZ</name>
<dbReference type="InterPro" id="IPR036465">
    <property type="entry name" value="vWFA_dom_sf"/>
</dbReference>
<dbReference type="InterPro" id="IPR025861">
    <property type="entry name" value="CobT_VWA_dom"/>
</dbReference>
<dbReference type="PIRSF" id="PIRSF031715">
    <property type="entry name" value="Cob_chel_CobT"/>
    <property type="match status" value="1"/>
</dbReference>
<dbReference type="GO" id="GO:0009236">
    <property type="term" value="P:cobalamin biosynthetic process"/>
    <property type="evidence" value="ECO:0007669"/>
    <property type="project" value="InterPro"/>
</dbReference>
<dbReference type="PANTHER" id="PTHR41248">
    <property type="entry name" value="NORD PROTEIN"/>
    <property type="match status" value="1"/>
</dbReference>
<dbReference type="EMBL" id="UINC01000388">
    <property type="protein sequence ID" value="SUZ54448.1"/>
    <property type="molecule type" value="Genomic_DNA"/>
</dbReference>
<evidence type="ECO:0000256" key="1">
    <source>
        <dbReference type="SAM" id="MobiDB-lite"/>
    </source>
</evidence>
<dbReference type="Pfam" id="PF06213">
    <property type="entry name" value="CobT"/>
    <property type="match status" value="1"/>
</dbReference>
<organism evidence="3">
    <name type="scientific">marine metagenome</name>
    <dbReference type="NCBI Taxonomy" id="408172"/>
    <lineage>
        <taxon>unclassified sequences</taxon>
        <taxon>metagenomes</taxon>
        <taxon>ecological metagenomes</taxon>
    </lineage>
</organism>
<accession>A0A381NKR8</accession>
<dbReference type="NCBIfam" id="TIGR01651">
    <property type="entry name" value="CobT"/>
    <property type="match status" value="1"/>
</dbReference>
<feature type="domain" description="VWFA" evidence="2">
    <location>
        <begin position="378"/>
        <end position="597"/>
    </location>
</feature>
<dbReference type="SMART" id="SM00327">
    <property type="entry name" value="VWA"/>
    <property type="match status" value="1"/>
</dbReference>
<dbReference type="CDD" id="cd01454">
    <property type="entry name" value="vWA_norD_type"/>
    <property type="match status" value="1"/>
</dbReference>
<dbReference type="PROSITE" id="PS50234">
    <property type="entry name" value="VWFA"/>
    <property type="match status" value="1"/>
</dbReference>
<gene>
    <name evidence="3" type="ORF">METZ01_LOCUS7302</name>
</gene>
<dbReference type="InterPro" id="IPR051928">
    <property type="entry name" value="NorD/CobT"/>
</dbReference>
<proteinExistence type="predicted"/>